<accession>A5N8W9</accession>
<evidence type="ECO:0000313" key="3">
    <source>
        <dbReference type="EMBL" id="EDK33750.1"/>
    </source>
</evidence>
<evidence type="ECO:0000259" key="2">
    <source>
        <dbReference type="PROSITE" id="PS50983"/>
    </source>
</evidence>
<keyword evidence="4" id="KW-1185">Reference proteome</keyword>
<dbReference type="Pfam" id="PF01497">
    <property type="entry name" value="Peripla_BP_2"/>
    <property type="match status" value="1"/>
</dbReference>
<gene>
    <name evidence="3" type="ordered locus">CKL_1708</name>
</gene>
<dbReference type="InterPro" id="IPR050902">
    <property type="entry name" value="ABC_Transporter_SBP"/>
</dbReference>
<protein>
    <submittedName>
        <fullName evidence="3">Predicted ABC transporter, extracellular binding protein</fullName>
    </submittedName>
</protein>
<dbReference type="HOGENOM" id="CLU_038034_13_2_9"/>
<dbReference type="eggNOG" id="COG0614">
    <property type="taxonomic scope" value="Bacteria"/>
</dbReference>
<dbReference type="CDD" id="cd01142">
    <property type="entry name" value="TroA_e"/>
    <property type="match status" value="1"/>
</dbReference>
<dbReference type="PROSITE" id="PS50983">
    <property type="entry name" value="FE_B12_PBP"/>
    <property type="match status" value="1"/>
</dbReference>
<feature type="domain" description="Fe/B12 periplasmic-binding" evidence="2">
    <location>
        <begin position="56"/>
        <end position="323"/>
    </location>
</feature>
<comment type="similarity">
    <text evidence="1">Belongs to the bacterial solute-binding protein 8 family.</text>
</comment>
<evidence type="ECO:0000256" key="1">
    <source>
        <dbReference type="ARBA" id="ARBA00008814"/>
    </source>
</evidence>
<dbReference type="InterPro" id="IPR002491">
    <property type="entry name" value="ABC_transptr_periplasmic_BD"/>
</dbReference>
<dbReference type="PANTHER" id="PTHR30535">
    <property type="entry name" value="VITAMIN B12-BINDING PROTEIN"/>
    <property type="match status" value="1"/>
</dbReference>
<dbReference type="RefSeq" id="WP_012102104.1">
    <property type="nucleotide sequence ID" value="NC_009706.1"/>
</dbReference>
<name>A5N8W9_CLOK5</name>
<proteinExistence type="inferred from homology"/>
<dbReference type="SUPFAM" id="SSF53807">
    <property type="entry name" value="Helical backbone' metal receptor"/>
    <property type="match status" value="1"/>
</dbReference>
<evidence type="ECO:0000313" key="4">
    <source>
        <dbReference type="Proteomes" id="UP000002411"/>
    </source>
</evidence>
<dbReference type="AlphaFoldDB" id="A5N8W9"/>
<dbReference type="Proteomes" id="UP000002411">
    <property type="component" value="Chromosome"/>
</dbReference>
<dbReference type="PANTHER" id="PTHR30535:SF34">
    <property type="entry name" value="MOLYBDATE-BINDING PROTEIN MOLA"/>
    <property type="match status" value="1"/>
</dbReference>
<dbReference type="KEGG" id="ckl:CKL_1708"/>
<dbReference type="Gene3D" id="3.40.50.1980">
    <property type="entry name" value="Nitrogenase molybdenum iron protein domain"/>
    <property type="match status" value="2"/>
</dbReference>
<dbReference type="EMBL" id="CP000673">
    <property type="protein sequence ID" value="EDK33750.1"/>
    <property type="molecule type" value="Genomic_DNA"/>
</dbReference>
<sequence length="360" mass="39902">MKKKSALILFIIILGVFSLIGCSKQTSETQTSTKSDKITVTDSSGAKVEVPTNISRIADAWGAHNAVVTMLGSGDKIVATTLNAQLKPWLFKVTPKMNNAVTAFNVDASNINMEELIKTKPDILFMPTGNKNISKMSDLKIPVVQVSFKDFDSLKKCVKLTGDILGEEGKKRAEEYTSYLDEKINTLTSVTSKIPEDQKLKVLHLSDLSPLKVDGKGTIIDSWIQIAGGINVSSDVDGNTKEVSMEQILTWNPDVIIVSSTVGSADRKESINKILKDESWKKTTAVQKGRVYVNPDGVFSWDRYSAEEVLQIQWAAKTLYPGKFQSLDISKETKWFYKTFFNYSLSDNEVERILNGQAPQ</sequence>
<organism evidence="3 4">
    <name type="scientific">Clostridium kluyveri (strain ATCC 8527 / DSM 555 / NBRC 12016 / NCIMB 10680 / K1)</name>
    <dbReference type="NCBI Taxonomy" id="431943"/>
    <lineage>
        <taxon>Bacteria</taxon>
        <taxon>Bacillati</taxon>
        <taxon>Bacillota</taxon>
        <taxon>Clostridia</taxon>
        <taxon>Eubacteriales</taxon>
        <taxon>Clostridiaceae</taxon>
        <taxon>Clostridium</taxon>
    </lineage>
</organism>
<dbReference type="Gene3D" id="1.20.58.2180">
    <property type="match status" value="1"/>
</dbReference>
<reference evidence="3 4" key="1">
    <citation type="journal article" date="2008" name="Proc. Natl. Acad. Sci. U.S.A.">
        <title>The genome of Clostridium kluyveri, a strict anaerobe with unique metabolic features.</title>
        <authorList>
            <person name="Seedorf H."/>
            <person name="Fricke W.F."/>
            <person name="Veith B."/>
            <person name="Brueggemann H."/>
            <person name="Liesegang H."/>
            <person name="Strittmatter A."/>
            <person name="Miethke M."/>
            <person name="Buckel W."/>
            <person name="Hinderberger J."/>
            <person name="Li F."/>
            <person name="Hagemeier C."/>
            <person name="Thauer R.K."/>
            <person name="Gottschalk G."/>
        </authorList>
    </citation>
    <scope>NUCLEOTIDE SEQUENCE [LARGE SCALE GENOMIC DNA]</scope>
    <source>
        <strain evidence="4">ATCC 8527 / DSM 555 / NCIMB 10680</strain>
    </source>
</reference>
<dbReference type="STRING" id="431943.CKL_1708"/>
<dbReference type="PROSITE" id="PS51257">
    <property type="entry name" value="PROKAR_LIPOPROTEIN"/>
    <property type="match status" value="1"/>
</dbReference>